<dbReference type="InterPro" id="IPR055975">
    <property type="entry name" value="DUF7553"/>
</dbReference>
<organism evidence="2 3">
    <name type="scientific">Natronoglomus mannanivorans</name>
    <dbReference type="NCBI Taxonomy" id="2979990"/>
    <lineage>
        <taxon>Archaea</taxon>
        <taxon>Methanobacteriati</taxon>
        <taxon>Methanobacteriota</taxon>
        <taxon>Stenosarchaea group</taxon>
        <taxon>Halobacteria</taxon>
        <taxon>Halobacteriales</taxon>
        <taxon>Natrialbaceae</taxon>
        <taxon>Natronoglomus</taxon>
    </lineage>
</organism>
<dbReference type="Pfam" id="PF24430">
    <property type="entry name" value="DUF7553"/>
    <property type="match status" value="1"/>
</dbReference>
<sequence>MNKHFEDARYYLLRAGHHVKLGLEESLEPVETKVRSLTGRELEPEPESEPSRVETLLKEAKSVERKAENEARETIGGARQKLESYRTIR</sequence>
<gene>
    <name evidence="2" type="ORF">OB960_11320</name>
</gene>
<evidence type="ECO:0000313" key="3">
    <source>
        <dbReference type="Proteomes" id="UP001321018"/>
    </source>
</evidence>
<dbReference type="Proteomes" id="UP001321018">
    <property type="component" value="Unassembled WGS sequence"/>
</dbReference>
<dbReference type="RefSeq" id="WP_338003821.1">
    <property type="nucleotide sequence ID" value="NZ_JAOPKA010000006.1"/>
</dbReference>
<feature type="region of interest" description="Disordered" evidence="1">
    <location>
        <begin position="34"/>
        <end position="89"/>
    </location>
</feature>
<feature type="compositionally biased region" description="Basic and acidic residues" evidence="1">
    <location>
        <begin position="34"/>
        <end position="73"/>
    </location>
</feature>
<proteinExistence type="predicted"/>
<protein>
    <submittedName>
        <fullName evidence="2">Uncharacterized protein</fullName>
    </submittedName>
</protein>
<dbReference type="AlphaFoldDB" id="A0AAP2YYR0"/>
<dbReference type="EMBL" id="JAOPKA010000006">
    <property type="protein sequence ID" value="MCU4741986.1"/>
    <property type="molecule type" value="Genomic_DNA"/>
</dbReference>
<evidence type="ECO:0000256" key="1">
    <source>
        <dbReference type="SAM" id="MobiDB-lite"/>
    </source>
</evidence>
<evidence type="ECO:0000313" key="2">
    <source>
        <dbReference type="EMBL" id="MCU4741986.1"/>
    </source>
</evidence>
<reference evidence="2" key="1">
    <citation type="submission" date="2022-09" db="EMBL/GenBank/DDBJ databases">
        <title>Enrichment on poylsaccharides allowed isolation of novel metabolic and taxonomic groups of Haloarchaea.</title>
        <authorList>
            <person name="Sorokin D.Y."/>
            <person name="Elcheninov A.G."/>
            <person name="Khizhniak T.V."/>
            <person name="Kolganova T.V."/>
            <person name="Kublanov I.V."/>
        </authorList>
    </citation>
    <scope>NUCLEOTIDE SEQUENCE</scope>
    <source>
        <strain evidence="2">AArc-xg1-1</strain>
    </source>
</reference>
<comment type="caution">
    <text evidence="2">The sequence shown here is derived from an EMBL/GenBank/DDBJ whole genome shotgun (WGS) entry which is preliminary data.</text>
</comment>
<accession>A0AAP2YYR0</accession>
<feature type="compositionally biased region" description="Basic and acidic residues" evidence="1">
    <location>
        <begin position="80"/>
        <end position="89"/>
    </location>
</feature>
<name>A0AAP2YYR0_9EURY</name>